<evidence type="ECO:0000313" key="3">
    <source>
        <dbReference type="Proteomes" id="UP000600946"/>
    </source>
</evidence>
<dbReference type="Gene3D" id="2.30.110.10">
    <property type="entry name" value="Electron Transport, Fmn-binding Protein, Chain A"/>
    <property type="match status" value="1"/>
</dbReference>
<keyword evidence="3" id="KW-1185">Reference proteome</keyword>
<dbReference type="GeneID" id="96289581"/>
<evidence type="ECO:0000313" key="2">
    <source>
        <dbReference type="EMBL" id="GGY23143.1"/>
    </source>
</evidence>
<dbReference type="Proteomes" id="UP000600946">
    <property type="component" value="Unassembled WGS sequence"/>
</dbReference>
<gene>
    <name evidence="2" type="ORF">GCM10010326_15770</name>
</gene>
<evidence type="ECO:0000259" key="1">
    <source>
        <dbReference type="Pfam" id="PF01243"/>
    </source>
</evidence>
<protein>
    <recommendedName>
        <fullName evidence="1">Pyridoxamine 5'-phosphate oxidase N-terminal domain-containing protein</fullName>
    </recommendedName>
</protein>
<organism evidence="2 3">
    <name type="scientific">Streptomyces xanthochromogenes</name>
    <dbReference type="NCBI Taxonomy" id="67384"/>
    <lineage>
        <taxon>Bacteria</taxon>
        <taxon>Bacillati</taxon>
        <taxon>Actinomycetota</taxon>
        <taxon>Actinomycetes</taxon>
        <taxon>Kitasatosporales</taxon>
        <taxon>Streptomycetaceae</taxon>
        <taxon>Streptomyces</taxon>
    </lineage>
</organism>
<comment type="caution">
    <text evidence="2">The sequence shown here is derived from an EMBL/GenBank/DDBJ whole genome shotgun (WGS) entry which is preliminary data.</text>
</comment>
<accession>A0ABQ2ZRD6</accession>
<reference evidence="3" key="1">
    <citation type="journal article" date="2019" name="Int. J. Syst. Evol. Microbiol.">
        <title>The Global Catalogue of Microorganisms (GCM) 10K type strain sequencing project: providing services to taxonomists for standard genome sequencing and annotation.</title>
        <authorList>
            <consortium name="The Broad Institute Genomics Platform"/>
            <consortium name="The Broad Institute Genome Sequencing Center for Infectious Disease"/>
            <person name="Wu L."/>
            <person name="Ma J."/>
        </authorList>
    </citation>
    <scope>NUCLEOTIDE SEQUENCE [LARGE SCALE GENOMIC DNA]</scope>
    <source>
        <strain evidence="3">JCM 4594</strain>
    </source>
</reference>
<dbReference type="RefSeq" id="WP_161245478.1">
    <property type="nucleotide sequence ID" value="NZ_BMUU01000002.1"/>
</dbReference>
<proteinExistence type="predicted"/>
<dbReference type="InterPro" id="IPR012349">
    <property type="entry name" value="Split_barrel_FMN-bd"/>
</dbReference>
<dbReference type="InterPro" id="IPR011576">
    <property type="entry name" value="Pyridox_Oxase_N"/>
</dbReference>
<name>A0ABQ2ZRD6_9ACTN</name>
<feature type="domain" description="Pyridoxamine 5'-phosphate oxidase N-terminal" evidence="1">
    <location>
        <begin position="19"/>
        <end position="134"/>
    </location>
</feature>
<dbReference type="EMBL" id="BMUU01000002">
    <property type="protein sequence ID" value="GGY23143.1"/>
    <property type="molecule type" value="Genomic_DNA"/>
</dbReference>
<dbReference type="SUPFAM" id="SSF50475">
    <property type="entry name" value="FMN-binding split barrel"/>
    <property type="match status" value="1"/>
</dbReference>
<sequence>MTTHEPPRTREQRKQDVLTRLEKDEDAWVATASASGEPHLMPLSFVWEHGSLLMCTRRTNPTLRNLESGDRPVQVTLGRTRDVVHITGTATVVPAGELPGASADAFAAKLVWDPRDSGPSYTYFRVVPRRIQAWREVNEIPDRDLMSEGTWLV</sequence>
<dbReference type="Pfam" id="PF01243">
    <property type="entry name" value="PNPOx_N"/>
    <property type="match status" value="1"/>
</dbReference>